<feature type="domain" description="Cupin type-2" evidence="3">
    <location>
        <begin position="281"/>
        <end position="339"/>
    </location>
</feature>
<dbReference type="EMBL" id="FNCN01000010">
    <property type="protein sequence ID" value="SDG98459.1"/>
    <property type="molecule type" value="Genomic_DNA"/>
</dbReference>
<dbReference type="PANTHER" id="PTHR41517:SF1">
    <property type="entry name" value="CUPIN"/>
    <property type="match status" value="1"/>
</dbReference>
<evidence type="ECO:0000256" key="2">
    <source>
        <dbReference type="ARBA" id="ARBA00023002"/>
    </source>
</evidence>
<keyword evidence="1 4" id="KW-0223">Dioxygenase</keyword>
<dbReference type="SUPFAM" id="SSF51182">
    <property type="entry name" value="RmlC-like cupins"/>
    <property type="match status" value="1"/>
</dbReference>
<dbReference type="RefSeq" id="WP_218125810.1">
    <property type="nucleotide sequence ID" value="NZ_FNCN01000010.1"/>
</dbReference>
<evidence type="ECO:0000259" key="3">
    <source>
        <dbReference type="Pfam" id="PF07883"/>
    </source>
</evidence>
<dbReference type="AlphaFoldDB" id="A0A1G7YQJ9"/>
<feature type="domain" description="Cupin type-2" evidence="3">
    <location>
        <begin position="104"/>
        <end position="170"/>
    </location>
</feature>
<accession>A0A1G7YQJ9</accession>
<reference evidence="4 5" key="1">
    <citation type="submission" date="2016-10" db="EMBL/GenBank/DDBJ databases">
        <authorList>
            <person name="de Groot N.N."/>
        </authorList>
    </citation>
    <scope>NUCLEOTIDE SEQUENCE [LARGE SCALE GENOMIC DNA]</scope>
    <source>
        <strain evidence="4 5">CPCC 201354</strain>
    </source>
</reference>
<dbReference type="PANTHER" id="PTHR41517">
    <property type="entry name" value="1,2-DIOXYGENASE PROTEIN-RELATED"/>
    <property type="match status" value="1"/>
</dbReference>
<keyword evidence="2" id="KW-0560">Oxidoreductase</keyword>
<dbReference type="GO" id="GO:0051213">
    <property type="term" value="F:dioxygenase activity"/>
    <property type="evidence" value="ECO:0007669"/>
    <property type="project" value="UniProtKB-KW"/>
</dbReference>
<keyword evidence="5" id="KW-1185">Reference proteome</keyword>
<dbReference type="InterPro" id="IPR014710">
    <property type="entry name" value="RmlC-like_jellyroll"/>
</dbReference>
<sequence length="361" mass="40302">MTQSMEETSVYGEAAEADAERYYAALDSFNVEPLWRNTNPRLLPGEPKSRAVPYVWRYDDIRAQLMTAGRLISAEDAERRVLMLINPGLAPEVETANNLYAGIQLVLPGEIAPMHKHAAAAFRFIIEGSGAYTAVDGERAHMNPGDIVLTPSWAWHDHGNYSDEPMIWMDGLDLPLINKLEANFFVDGPENVQDELRPADSTERLYAASRLNPAWQAWDKPYSPIINYPWSVTEQVLKSALDEWSGSPTDGVIFEFTNPRSGGSIMPTMGAYIQALPARMHTEAHQHTSSAIYHVVRGRGRTIVDGQVLDWSQGDTFAVPGWSVHEHINTENEPAVLFSHTDIPVLKALGFYQERSCPRQA</sequence>
<dbReference type="InterPro" id="IPR013096">
    <property type="entry name" value="Cupin_2"/>
</dbReference>
<dbReference type="Proteomes" id="UP000198923">
    <property type="component" value="Unassembled WGS sequence"/>
</dbReference>
<protein>
    <submittedName>
        <fullName evidence="4">Gentisate 1,2-dioxygenase</fullName>
    </submittedName>
</protein>
<evidence type="ECO:0000256" key="1">
    <source>
        <dbReference type="ARBA" id="ARBA00022964"/>
    </source>
</evidence>
<dbReference type="InterPro" id="IPR011051">
    <property type="entry name" value="RmlC_Cupin_sf"/>
</dbReference>
<organism evidence="4 5">
    <name type="scientific">Sinosporangium album</name>
    <dbReference type="NCBI Taxonomy" id="504805"/>
    <lineage>
        <taxon>Bacteria</taxon>
        <taxon>Bacillati</taxon>
        <taxon>Actinomycetota</taxon>
        <taxon>Actinomycetes</taxon>
        <taxon>Streptosporangiales</taxon>
        <taxon>Streptosporangiaceae</taxon>
        <taxon>Sinosporangium</taxon>
    </lineage>
</organism>
<dbReference type="InterPro" id="IPR047183">
    <property type="entry name" value="GDO-like"/>
</dbReference>
<dbReference type="CDD" id="cd02216">
    <property type="entry name" value="cupin_GDO-like_N"/>
    <property type="match status" value="1"/>
</dbReference>
<dbReference type="Pfam" id="PF07883">
    <property type="entry name" value="Cupin_2"/>
    <property type="match status" value="2"/>
</dbReference>
<evidence type="ECO:0000313" key="5">
    <source>
        <dbReference type="Proteomes" id="UP000198923"/>
    </source>
</evidence>
<proteinExistence type="predicted"/>
<evidence type="ECO:0000313" key="4">
    <source>
        <dbReference type="EMBL" id="SDG98459.1"/>
    </source>
</evidence>
<dbReference type="CDD" id="cd06992">
    <property type="entry name" value="cupin_GDO-like_C"/>
    <property type="match status" value="1"/>
</dbReference>
<gene>
    <name evidence="4" type="ORF">SAMN05421505_11017</name>
</gene>
<dbReference type="STRING" id="504805.SAMN05421505_11017"/>
<name>A0A1G7YQJ9_9ACTN</name>
<dbReference type="Gene3D" id="2.60.120.10">
    <property type="entry name" value="Jelly Rolls"/>
    <property type="match status" value="1"/>
</dbReference>